<feature type="signal peptide" evidence="1">
    <location>
        <begin position="1"/>
        <end position="27"/>
    </location>
</feature>
<reference evidence="3 4" key="1">
    <citation type="submission" date="2018-07" db="EMBL/GenBank/DDBJ databases">
        <title>Genome sequencing of Runella.</title>
        <authorList>
            <person name="Baek M.-G."/>
            <person name="Yi H."/>
        </authorList>
    </citation>
    <scope>NUCLEOTIDE SEQUENCE [LARGE SCALE GENOMIC DNA]</scope>
    <source>
        <strain evidence="3 4">HYN0085</strain>
    </source>
</reference>
<keyword evidence="4" id="KW-1185">Reference proteome</keyword>
<evidence type="ECO:0000259" key="2">
    <source>
        <dbReference type="Pfam" id="PF11954"/>
    </source>
</evidence>
<protein>
    <submittedName>
        <fullName evidence="3">DUF3471 domain-containing protein</fullName>
    </submittedName>
</protein>
<proteinExistence type="predicted"/>
<organism evidence="3 4">
    <name type="scientific">Runella rosea</name>
    <dbReference type="NCBI Taxonomy" id="2259595"/>
    <lineage>
        <taxon>Bacteria</taxon>
        <taxon>Pseudomonadati</taxon>
        <taxon>Bacteroidota</taxon>
        <taxon>Cytophagia</taxon>
        <taxon>Cytophagales</taxon>
        <taxon>Spirosomataceae</taxon>
        <taxon>Runella</taxon>
    </lineage>
</organism>
<gene>
    <name evidence="3" type="ORF">DR864_07860</name>
</gene>
<evidence type="ECO:0000313" key="4">
    <source>
        <dbReference type="Proteomes" id="UP000251993"/>
    </source>
</evidence>
<evidence type="ECO:0000256" key="1">
    <source>
        <dbReference type="SAM" id="SignalP"/>
    </source>
</evidence>
<dbReference type="KEGG" id="run:DR864_07860"/>
<sequence length="121" mass="13369">MKKWIPICFLGISVLLMSLTNSSPVALSTSTVDSLSDYVGTYKMKDNGYFSAYKITLKEGALFGEADENGANKLLKQDKPDTFKSTSQYGSIITFKRNPETKKVVGLSLLIQDTEMLADKQ</sequence>
<dbReference type="Proteomes" id="UP000251993">
    <property type="component" value="Chromosome"/>
</dbReference>
<feature type="chain" id="PRO_5016691101" evidence="1">
    <location>
        <begin position="28"/>
        <end position="121"/>
    </location>
</feature>
<dbReference type="EMBL" id="CP030850">
    <property type="protein sequence ID" value="AXE17655.1"/>
    <property type="molecule type" value="Genomic_DNA"/>
</dbReference>
<dbReference type="InterPro" id="IPR021860">
    <property type="entry name" value="Peptidase_S12_Pab87-rel_C"/>
</dbReference>
<feature type="domain" description="Peptidase S12 Pab87-related C-terminal" evidence="2">
    <location>
        <begin position="31"/>
        <end position="110"/>
    </location>
</feature>
<keyword evidence="1" id="KW-0732">Signal</keyword>
<dbReference type="OrthoDB" id="955781at2"/>
<dbReference type="Pfam" id="PF11954">
    <property type="entry name" value="DUF3471"/>
    <property type="match status" value="1"/>
</dbReference>
<evidence type="ECO:0000313" key="3">
    <source>
        <dbReference type="EMBL" id="AXE17655.1"/>
    </source>
</evidence>
<name>A0A344TG84_9BACT</name>
<dbReference type="AlphaFoldDB" id="A0A344TG84"/>
<accession>A0A344TG84</accession>
<dbReference type="RefSeq" id="WP_114066440.1">
    <property type="nucleotide sequence ID" value="NZ_CP030850.1"/>
</dbReference>